<keyword evidence="15" id="KW-1185">Reference proteome</keyword>
<comment type="caution">
    <text evidence="12">Lacks conserved residue(s) required for the propagation of feature annotation.</text>
</comment>
<evidence type="ECO:0000256" key="2">
    <source>
        <dbReference type="ARBA" id="ARBA00004752"/>
    </source>
</evidence>
<name>A0ABV1GC62_9FIRM</name>
<dbReference type="Gene3D" id="3.65.10.10">
    <property type="entry name" value="Enolpyruvate transferase domain"/>
    <property type="match status" value="2"/>
</dbReference>
<dbReference type="CDD" id="cd01555">
    <property type="entry name" value="UdpNAET"/>
    <property type="match status" value="1"/>
</dbReference>
<dbReference type="GO" id="GO:0008760">
    <property type="term" value="F:UDP-N-acetylglucosamine 1-carboxyvinyltransferase activity"/>
    <property type="evidence" value="ECO:0007669"/>
    <property type="project" value="UniProtKB-EC"/>
</dbReference>
<comment type="subcellular location">
    <subcellularLocation>
        <location evidence="1 12">Cytoplasm</location>
    </subcellularLocation>
</comment>
<dbReference type="InterPro" id="IPR005750">
    <property type="entry name" value="UDP_GlcNAc_COvinyl_MurA"/>
</dbReference>
<evidence type="ECO:0000256" key="12">
    <source>
        <dbReference type="HAMAP-Rule" id="MF_00111"/>
    </source>
</evidence>
<comment type="pathway">
    <text evidence="2 12">Cell wall biogenesis; peptidoglycan biosynthesis.</text>
</comment>
<dbReference type="InterPro" id="IPR050068">
    <property type="entry name" value="MurA_subfamily"/>
</dbReference>
<keyword evidence="8 12" id="KW-0131">Cell cycle</keyword>
<comment type="caution">
    <text evidence="14">The sequence shown here is derived from an EMBL/GenBank/DDBJ whole genome shotgun (WGS) entry which is preliminary data.</text>
</comment>
<evidence type="ECO:0000256" key="8">
    <source>
        <dbReference type="ARBA" id="ARBA00023306"/>
    </source>
</evidence>
<dbReference type="EC" id="2.5.1.7" evidence="12"/>
<feature type="binding site" evidence="12">
    <location>
        <begin position="122"/>
        <end position="126"/>
    </location>
    <ligand>
        <name>UDP-N-acetyl-alpha-D-glucosamine</name>
        <dbReference type="ChEBI" id="CHEBI:57705"/>
    </ligand>
</feature>
<keyword evidence="5 12" id="KW-0808">Transferase</keyword>
<dbReference type="InterPro" id="IPR036968">
    <property type="entry name" value="Enolpyruvate_Tfrase_sf"/>
</dbReference>
<evidence type="ECO:0000256" key="11">
    <source>
        <dbReference type="ARBA" id="ARBA00047527"/>
    </source>
</evidence>
<keyword evidence="4 12" id="KW-0132">Cell division</keyword>
<keyword evidence="9 12" id="KW-0961">Cell wall biogenesis/degradation</keyword>
<feature type="binding site" evidence="12">
    <location>
        <position position="305"/>
    </location>
    <ligand>
        <name>UDP-N-acetyl-alpha-D-glucosamine</name>
        <dbReference type="ChEBI" id="CHEBI:57705"/>
    </ligand>
</feature>
<evidence type="ECO:0000256" key="5">
    <source>
        <dbReference type="ARBA" id="ARBA00022679"/>
    </source>
</evidence>
<sequence length="427" mass="45305">MKKFVIHGGKPLVGEVEISGAKNAAVAILPATILAADKCIIENLPSISDVGASVDILSAMGAQVRMLDKHSLEIDTTHLHGTSVPDDLSRAMRASYYFLGALLGRYGRATVAMPGGCDLGPRPIDQHLKAFSALGAKDAVDNGMIDVRASHLVGEEVFFDTVSVGATINAMLAAVMAEGMTVLENVAKEPHIVDVANFLNTMGADVRGAGTDVIKIRGVKKMHGCTYSIIPDQIEAGSYMVGAAITGGNVLIKNVIPKHLEPITSKLEKAGAVIEEFDDSVRVSRTGDLEPLNVKTMPHPGFPTDMQPLVSVLLTLAKGTSIITEGIWENRFRYVDELARMGVNIQVAGRVAVIEGVAELQAAPLRAPDLRAGAALVMAALAADGVSEIEDIGHIERGYEDIVEKLQGLGADIKRVERPANNMRKVI</sequence>
<dbReference type="SUPFAM" id="SSF55205">
    <property type="entry name" value="EPT/RTPC-like"/>
    <property type="match status" value="1"/>
</dbReference>
<feature type="modified residue" description="2-(S-cysteinyl)pyruvic acid O-phosphothioketal" evidence="12">
    <location>
        <position position="117"/>
    </location>
</feature>
<evidence type="ECO:0000259" key="13">
    <source>
        <dbReference type="Pfam" id="PF00275"/>
    </source>
</evidence>
<comment type="catalytic activity">
    <reaction evidence="11 12">
        <text>phosphoenolpyruvate + UDP-N-acetyl-alpha-D-glucosamine = UDP-N-acetyl-3-O-(1-carboxyvinyl)-alpha-D-glucosamine + phosphate</text>
        <dbReference type="Rhea" id="RHEA:18681"/>
        <dbReference type="ChEBI" id="CHEBI:43474"/>
        <dbReference type="ChEBI" id="CHEBI:57705"/>
        <dbReference type="ChEBI" id="CHEBI:58702"/>
        <dbReference type="ChEBI" id="CHEBI:68483"/>
        <dbReference type="EC" id="2.5.1.7"/>
    </reaction>
</comment>
<comment type="similarity">
    <text evidence="10 12">Belongs to the EPSP synthase family. MurA subfamily.</text>
</comment>
<evidence type="ECO:0000256" key="4">
    <source>
        <dbReference type="ARBA" id="ARBA00022618"/>
    </source>
</evidence>
<organism evidence="14 15">
    <name type="scientific">Ruthenibacterium intestinale</name>
    <dbReference type="NCBI Taxonomy" id="3133163"/>
    <lineage>
        <taxon>Bacteria</taxon>
        <taxon>Bacillati</taxon>
        <taxon>Bacillota</taxon>
        <taxon>Clostridia</taxon>
        <taxon>Eubacteriales</taxon>
        <taxon>Oscillospiraceae</taxon>
        <taxon>Ruthenibacterium</taxon>
    </lineage>
</organism>
<evidence type="ECO:0000313" key="15">
    <source>
        <dbReference type="Proteomes" id="UP001477672"/>
    </source>
</evidence>
<dbReference type="NCBIfam" id="NF009470">
    <property type="entry name" value="PRK12830.1"/>
    <property type="match status" value="1"/>
</dbReference>
<dbReference type="HAMAP" id="MF_00111">
    <property type="entry name" value="MurA"/>
    <property type="match status" value="1"/>
</dbReference>
<dbReference type="PANTHER" id="PTHR43783:SF2">
    <property type="entry name" value="UDP-N-ACETYLGLUCOSAMINE 1-CARBOXYVINYLTRANSFERASE 2"/>
    <property type="match status" value="1"/>
</dbReference>
<dbReference type="RefSeq" id="WP_349214876.1">
    <property type="nucleotide sequence ID" value="NZ_JBBMFA010000053.1"/>
</dbReference>
<evidence type="ECO:0000256" key="7">
    <source>
        <dbReference type="ARBA" id="ARBA00022984"/>
    </source>
</evidence>
<evidence type="ECO:0000256" key="1">
    <source>
        <dbReference type="ARBA" id="ARBA00004496"/>
    </source>
</evidence>
<reference evidence="14 15" key="1">
    <citation type="submission" date="2024-03" db="EMBL/GenBank/DDBJ databases">
        <title>Human intestinal bacterial collection.</title>
        <authorList>
            <person name="Pauvert C."/>
            <person name="Hitch T.C.A."/>
            <person name="Clavel T."/>
        </authorList>
    </citation>
    <scope>NUCLEOTIDE SEQUENCE [LARGE SCALE GENOMIC DNA]</scope>
    <source>
        <strain evidence="14 15">CLA-JM-H11</strain>
    </source>
</reference>
<feature type="binding site" evidence="12">
    <location>
        <position position="327"/>
    </location>
    <ligand>
        <name>UDP-N-acetyl-alpha-D-glucosamine</name>
        <dbReference type="ChEBI" id="CHEBI:57705"/>
    </ligand>
</feature>
<dbReference type="Pfam" id="PF00275">
    <property type="entry name" value="EPSP_synthase"/>
    <property type="match status" value="1"/>
</dbReference>
<keyword evidence="3 12" id="KW-0963">Cytoplasm</keyword>
<evidence type="ECO:0000256" key="10">
    <source>
        <dbReference type="ARBA" id="ARBA00038367"/>
    </source>
</evidence>
<dbReference type="NCBIfam" id="TIGR01072">
    <property type="entry name" value="murA"/>
    <property type="match status" value="1"/>
</dbReference>
<evidence type="ECO:0000256" key="3">
    <source>
        <dbReference type="ARBA" id="ARBA00022490"/>
    </source>
</evidence>
<dbReference type="Proteomes" id="UP001477672">
    <property type="component" value="Unassembled WGS sequence"/>
</dbReference>
<keyword evidence="12" id="KW-0670">Pyruvate</keyword>
<feature type="binding site" evidence="12">
    <location>
        <begin position="22"/>
        <end position="23"/>
    </location>
    <ligand>
        <name>phosphoenolpyruvate</name>
        <dbReference type="ChEBI" id="CHEBI:58702"/>
    </ligand>
</feature>
<feature type="active site" description="Proton donor" evidence="12">
    <location>
        <position position="117"/>
    </location>
</feature>
<evidence type="ECO:0000313" key="14">
    <source>
        <dbReference type="EMBL" id="MEQ2519429.1"/>
    </source>
</evidence>
<keyword evidence="7 12" id="KW-0573">Peptidoglycan synthesis</keyword>
<protein>
    <recommendedName>
        <fullName evidence="12">UDP-N-acetylglucosamine 1-carboxyvinyltransferase</fullName>
        <ecNumber evidence="12">2.5.1.7</ecNumber>
    </recommendedName>
    <alternativeName>
        <fullName evidence="12">Enoylpyruvate transferase</fullName>
    </alternativeName>
    <alternativeName>
        <fullName evidence="12">UDP-N-acetylglucosamine enolpyruvyl transferase</fullName>
        <shortName evidence="12">EPT</shortName>
    </alternativeName>
</protein>
<dbReference type="NCBIfam" id="NF006873">
    <property type="entry name" value="PRK09369.1"/>
    <property type="match status" value="1"/>
</dbReference>
<dbReference type="EMBL" id="JBBMFA010000053">
    <property type="protein sequence ID" value="MEQ2519429.1"/>
    <property type="molecule type" value="Genomic_DNA"/>
</dbReference>
<comment type="function">
    <text evidence="12">Cell wall formation. Adds enolpyruvyl to UDP-N-acetylglucosamine.</text>
</comment>
<evidence type="ECO:0000256" key="6">
    <source>
        <dbReference type="ARBA" id="ARBA00022960"/>
    </source>
</evidence>
<evidence type="ECO:0000256" key="9">
    <source>
        <dbReference type="ARBA" id="ARBA00023316"/>
    </source>
</evidence>
<dbReference type="InterPro" id="IPR013792">
    <property type="entry name" value="RNA3'P_cycl/enolpyr_Trfase_a/b"/>
</dbReference>
<accession>A0ABV1GC62</accession>
<keyword evidence="6 12" id="KW-0133">Cell shape</keyword>
<dbReference type="PANTHER" id="PTHR43783">
    <property type="entry name" value="UDP-N-ACETYLGLUCOSAMINE 1-CARBOXYVINYLTRANSFERASE"/>
    <property type="match status" value="1"/>
</dbReference>
<dbReference type="InterPro" id="IPR001986">
    <property type="entry name" value="Enolpyruvate_Tfrase_dom"/>
</dbReference>
<feature type="binding site" evidence="12">
    <location>
        <position position="93"/>
    </location>
    <ligand>
        <name>UDP-N-acetyl-alpha-D-glucosamine</name>
        <dbReference type="ChEBI" id="CHEBI:57705"/>
    </ligand>
</feature>
<proteinExistence type="inferred from homology"/>
<feature type="domain" description="Enolpyruvate transferase" evidence="13">
    <location>
        <begin position="7"/>
        <end position="406"/>
    </location>
</feature>
<gene>
    <name evidence="12" type="primary">murA</name>
    <name evidence="14" type="ORF">WMO24_03100</name>
</gene>